<organism evidence="1">
    <name type="scientific">Tanacetum cinerariifolium</name>
    <name type="common">Dalmatian daisy</name>
    <name type="synonym">Chrysanthemum cinerariifolium</name>
    <dbReference type="NCBI Taxonomy" id="118510"/>
    <lineage>
        <taxon>Eukaryota</taxon>
        <taxon>Viridiplantae</taxon>
        <taxon>Streptophyta</taxon>
        <taxon>Embryophyta</taxon>
        <taxon>Tracheophyta</taxon>
        <taxon>Spermatophyta</taxon>
        <taxon>Magnoliopsida</taxon>
        <taxon>eudicotyledons</taxon>
        <taxon>Gunneridae</taxon>
        <taxon>Pentapetalae</taxon>
        <taxon>asterids</taxon>
        <taxon>campanulids</taxon>
        <taxon>Asterales</taxon>
        <taxon>Asteraceae</taxon>
        <taxon>Asteroideae</taxon>
        <taxon>Anthemideae</taxon>
        <taxon>Anthemidinae</taxon>
        <taxon>Tanacetum</taxon>
    </lineage>
</organism>
<evidence type="ECO:0000313" key="1">
    <source>
        <dbReference type="EMBL" id="GEU78129.1"/>
    </source>
</evidence>
<dbReference type="AlphaFoldDB" id="A0A699GLX5"/>
<reference evidence="1" key="1">
    <citation type="journal article" date="2019" name="Sci. Rep.">
        <title>Draft genome of Tanacetum cinerariifolium, the natural source of mosquito coil.</title>
        <authorList>
            <person name="Yamashiro T."/>
            <person name="Shiraishi A."/>
            <person name="Satake H."/>
            <person name="Nakayama K."/>
        </authorList>
    </citation>
    <scope>NUCLEOTIDE SEQUENCE</scope>
</reference>
<gene>
    <name evidence="1" type="ORF">Tci_050107</name>
</gene>
<proteinExistence type="predicted"/>
<sequence length="377" mass="42675">MTRSLTKELFIPFKNSEREFHSFRNLFKTLSLDESSSPKFDLFSDLEENSEEVVADKMAESMEEYMCKTRGDYGSGVARPKINDKDHFELKCQFLNELRDNTFSASDHEDASEHIEKVLEIAEVILFYNGLEVPTRQILDSKGAIPTKTAVEVKVAIQEMASQKWHNETSRIRSTETFDGLAVIQAQLNNLGREIKKVNEKVYVALVSPYGVSRIDVKDHSFSSNSKIKLLLFDSNYCINSMKKSQASVKDSFSCWKKARISSRSRLKRARGKNQGKHHQANSFFLGVSIFKHITYSVEFVNVFVRIGFGSTIKLVSIDESQVVTFNDEFVFGLRKGDCGTKSRSDNMVGSPLGFVIHGIDVLKGNDKVTEVIDVEN</sequence>
<comment type="caution">
    <text evidence="1">The sequence shown here is derived from an EMBL/GenBank/DDBJ whole genome shotgun (WGS) entry which is preliminary data.</text>
</comment>
<accession>A0A699GLX5</accession>
<protein>
    <submittedName>
        <fullName evidence="1">Uncharacterized protein</fullName>
    </submittedName>
</protein>
<name>A0A699GLX5_TANCI</name>
<dbReference type="EMBL" id="BKCJ010007611">
    <property type="protein sequence ID" value="GEU78129.1"/>
    <property type="molecule type" value="Genomic_DNA"/>
</dbReference>